<name>A0A9P3G211_9APHY</name>
<keyword evidence="3" id="KW-1185">Reference proteome</keyword>
<feature type="compositionally biased region" description="Low complexity" evidence="1">
    <location>
        <begin position="339"/>
        <end position="357"/>
    </location>
</feature>
<organism evidence="2 3">
    <name type="scientific">Phanerochaete sordida</name>
    <dbReference type="NCBI Taxonomy" id="48140"/>
    <lineage>
        <taxon>Eukaryota</taxon>
        <taxon>Fungi</taxon>
        <taxon>Dikarya</taxon>
        <taxon>Basidiomycota</taxon>
        <taxon>Agaricomycotina</taxon>
        <taxon>Agaricomycetes</taxon>
        <taxon>Polyporales</taxon>
        <taxon>Phanerochaetaceae</taxon>
        <taxon>Phanerochaete</taxon>
    </lineage>
</organism>
<reference evidence="2 3" key="1">
    <citation type="submission" date="2021-08" db="EMBL/GenBank/DDBJ databases">
        <title>Draft Genome Sequence of Phanerochaete sordida strain YK-624.</title>
        <authorList>
            <person name="Mori T."/>
            <person name="Dohra H."/>
            <person name="Suzuki T."/>
            <person name="Kawagishi H."/>
            <person name="Hirai H."/>
        </authorList>
    </citation>
    <scope>NUCLEOTIDE SEQUENCE [LARGE SCALE GENOMIC DNA]</scope>
    <source>
        <strain evidence="2 3">YK-624</strain>
    </source>
</reference>
<evidence type="ECO:0000313" key="2">
    <source>
        <dbReference type="EMBL" id="GJE86429.1"/>
    </source>
</evidence>
<dbReference type="Proteomes" id="UP000703269">
    <property type="component" value="Unassembled WGS sequence"/>
</dbReference>
<feature type="compositionally biased region" description="Low complexity" evidence="1">
    <location>
        <begin position="523"/>
        <end position="544"/>
    </location>
</feature>
<feature type="compositionally biased region" description="Low complexity" evidence="1">
    <location>
        <begin position="653"/>
        <end position="713"/>
    </location>
</feature>
<feature type="compositionally biased region" description="Low complexity" evidence="1">
    <location>
        <begin position="299"/>
        <end position="317"/>
    </location>
</feature>
<feature type="compositionally biased region" description="Polar residues" evidence="1">
    <location>
        <begin position="424"/>
        <end position="466"/>
    </location>
</feature>
<feature type="compositionally biased region" description="Polar residues" evidence="1">
    <location>
        <begin position="141"/>
        <end position="160"/>
    </location>
</feature>
<feature type="region of interest" description="Disordered" evidence="1">
    <location>
        <begin position="782"/>
        <end position="804"/>
    </location>
</feature>
<feature type="compositionally biased region" description="Polar residues" evidence="1">
    <location>
        <begin position="325"/>
        <end position="338"/>
    </location>
</feature>
<dbReference type="EMBL" id="BPQB01000004">
    <property type="protein sequence ID" value="GJE86429.1"/>
    <property type="molecule type" value="Genomic_DNA"/>
</dbReference>
<feature type="compositionally biased region" description="Basic residues" evidence="1">
    <location>
        <begin position="178"/>
        <end position="188"/>
    </location>
</feature>
<feature type="compositionally biased region" description="Basic residues" evidence="1">
    <location>
        <begin position="714"/>
        <end position="724"/>
    </location>
</feature>
<evidence type="ECO:0000313" key="3">
    <source>
        <dbReference type="Proteomes" id="UP000703269"/>
    </source>
</evidence>
<dbReference type="OrthoDB" id="3255291at2759"/>
<proteinExistence type="predicted"/>
<feature type="compositionally biased region" description="Basic and acidic residues" evidence="1">
    <location>
        <begin position="119"/>
        <end position="140"/>
    </location>
</feature>
<feature type="compositionally biased region" description="Low complexity" evidence="1">
    <location>
        <begin position="220"/>
        <end position="256"/>
    </location>
</feature>
<accession>A0A9P3G211</accession>
<gene>
    <name evidence="2" type="ORF">PsYK624_025090</name>
</gene>
<feature type="region of interest" description="Disordered" evidence="1">
    <location>
        <begin position="1"/>
        <end position="21"/>
    </location>
</feature>
<feature type="compositionally biased region" description="Low complexity" evidence="1">
    <location>
        <begin position="635"/>
        <end position="646"/>
    </location>
</feature>
<feature type="compositionally biased region" description="Pro residues" evidence="1">
    <location>
        <begin position="568"/>
        <end position="583"/>
    </location>
</feature>
<feature type="region of interest" description="Disordered" evidence="1">
    <location>
        <begin position="482"/>
        <end position="726"/>
    </location>
</feature>
<feature type="compositionally biased region" description="Basic and acidic residues" evidence="1">
    <location>
        <begin position="203"/>
        <end position="217"/>
    </location>
</feature>
<feature type="region of interest" description="Disordered" evidence="1">
    <location>
        <begin position="82"/>
        <end position="466"/>
    </location>
</feature>
<protein>
    <submittedName>
        <fullName evidence="2">Uncharacterized protein</fullName>
    </submittedName>
</protein>
<feature type="compositionally biased region" description="Basic and acidic residues" evidence="1">
    <location>
        <begin position="90"/>
        <end position="106"/>
    </location>
</feature>
<feature type="compositionally biased region" description="Polar residues" evidence="1">
    <location>
        <begin position="272"/>
        <end position="286"/>
    </location>
</feature>
<dbReference type="AlphaFoldDB" id="A0A9P3G211"/>
<feature type="compositionally biased region" description="Low complexity" evidence="1">
    <location>
        <begin position="161"/>
        <end position="177"/>
    </location>
</feature>
<comment type="caution">
    <text evidence="2">The sequence shown here is derived from an EMBL/GenBank/DDBJ whole genome shotgun (WGS) entry which is preliminary data.</text>
</comment>
<feature type="compositionally biased region" description="Low complexity" evidence="1">
    <location>
        <begin position="611"/>
        <end position="622"/>
    </location>
</feature>
<evidence type="ECO:0000256" key="1">
    <source>
        <dbReference type="SAM" id="MobiDB-lite"/>
    </source>
</evidence>
<sequence>MPNPPPQPAGVDPRAWTGGQWQWNPMFQGNPAAQATLWAPHASWGIPAAAAPAYNPYKRKLNTGDAAYWATDLSKNPLGLENLFTAEQLEQQKKEEAEREGTKEGDGAPQTPWLWVPKELSKSEGNPAERPEAGDGRAVRDSQSSSQPRQYQHPASKQPHSASASMSAQQMQEQQQRSLRHHHHHSSTHRSLSQNIFPSSDSEGTKTIRRSRAESLARDSVQPSSAPAAVSSFSQYYQQQQQQRQQQQPQHSSRQQDTPTAPVIPNPPRTPTHVSTASAQALSPSAVSPKPPRTPAHVSTSSSQIRSEGGSSESVFSSHRELKPTFSSNIIRTPQHYNTTGSSSASAAARAATPTRASTREGSRGETALRSSSLASPPRHGRASSKTRYTPIDTDTETEDESPTRSHLHGPIYGPPTPSPAGRGNSSGSATSTQATRRDSSIPSLTSTMKSMSLETPPTSADSSVFLNTFTDEPGILSPLIVSSAPVPSKLSPSPVRRHATYPMVATSSQSPPGTIPAIPEESPSASLSRAPSRSSRMPKRSPSVHARTPGRSRTYPSLDPTLSGEPPVVPPMPSPTHMPPVVPSRVPSPVRAAKNPLPVPPMPSEYRSTASSSASASAAAANQATQDPHRRRTQSQARSSSRPPSDSYQNYSSQSSHQTSHASSHQPSHSHQSSAQASPHRQHSSHQASPRRSSNYSSSSSHQGPQASPSHSSPRRQVRHGFWNRRGDHLYQVHESSSSPRSITQYIVYAPRELANPEELAKYPHATAGWMNHRGEVLPYNPEVREHPDSLPSRGQDPRRPYSSFIRYVDV</sequence>